<name>A0A0L0CAG3_LUCCU</name>
<sequence>MSKPKAVRDLFCESQVKTFKNLSGDSGPPEFLFFDRPLLAYAKIFGPYNIACKDAIVVCYSTHNQTGINDLDLQTISDQMRSVCFTLNCQKRRQLNQTDRQPSKSYNNLQSRIISINNLINSLLDLSRWMNCMFDINIFRKYPTLSRTLGASLPNLNTNKKQKIQKVTFEEQKSAKNVPFINVHNKLRPCSDLS</sequence>
<dbReference type="AlphaFoldDB" id="A0A0L0CAG3"/>
<organism evidence="1 2">
    <name type="scientific">Lucilia cuprina</name>
    <name type="common">Green bottle fly</name>
    <name type="synonym">Australian sheep blowfly</name>
    <dbReference type="NCBI Taxonomy" id="7375"/>
    <lineage>
        <taxon>Eukaryota</taxon>
        <taxon>Metazoa</taxon>
        <taxon>Ecdysozoa</taxon>
        <taxon>Arthropoda</taxon>
        <taxon>Hexapoda</taxon>
        <taxon>Insecta</taxon>
        <taxon>Pterygota</taxon>
        <taxon>Neoptera</taxon>
        <taxon>Endopterygota</taxon>
        <taxon>Diptera</taxon>
        <taxon>Brachycera</taxon>
        <taxon>Muscomorpha</taxon>
        <taxon>Oestroidea</taxon>
        <taxon>Calliphoridae</taxon>
        <taxon>Luciliinae</taxon>
        <taxon>Lucilia</taxon>
    </lineage>
</organism>
<evidence type="ECO:0000313" key="2">
    <source>
        <dbReference type="Proteomes" id="UP000037069"/>
    </source>
</evidence>
<proteinExistence type="predicted"/>
<dbReference type="Proteomes" id="UP000037069">
    <property type="component" value="Unassembled WGS sequence"/>
</dbReference>
<gene>
    <name evidence="1" type="ORF">FF38_02369</name>
</gene>
<keyword evidence="2" id="KW-1185">Reference proteome</keyword>
<reference evidence="1 2" key="1">
    <citation type="journal article" date="2015" name="Nat. Commun.">
        <title>Lucilia cuprina genome unlocks parasitic fly biology to underpin future interventions.</title>
        <authorList>
            <person name="Anstead C.A."/>
            <person name="Korhonen P.K."/>
            <person name="Young N.D."/>
            <person name="Hall R.S."/>
            <person name="Jex A.R."/>
            <person name="Murali S.C."/>
            <person name="Hughes D.S."/>
            <person name="Lee S.F."/>
            <person name="Perry T."/>
            <person name="Stroehlein A.J."/>
            <person name="Ansell B.R."/>
            <person name="Breugelmans B."/>
            <person name="Hofmann A."/>
            <person name="Qu J."/>
            <person name="Dugan S."/>
            <person name="Lee S.L."/>
            <person name="Chao H."/>
            <person name="Dinh H."/>
            <person name="Han Y."/>
            <person name="Doddapaneni H.V."/>
            <person name="Worley K.C."/>
            <person name="Muzny D.M."/>
            <person name="Ioannidis P."/>
            <person name="Waterhouse R.M."/>
            <person name="Zdobnov E.M."/>
            <person name="James P.J."/>
            <person name="Bagnall N.H."/>
            <person name="Kotze A.C."/>
            <person name="Gibbs R.A."/>
            <person name="Richards S."/>
            <person name="Batterham P."/>
            <person name="Gasser R.B."/>
        </authorList>
    </citation>
    <scope>NUCLEOTIDE SEQUENCE [LARGE SCALE GENOMIC DNA]</scope>
    <source>
        <strain evidence="1 2">LS</strain>
        <tissue evidence="1">Full body</tissue>
    </source>
</reference>
<comment type="caution">
    <text evidence="1">The sequence shown here is derived from an EMBL/GenBank/DDBJ whole genome shotgun (WGS) entry which is preliminary data.</text>
</comment>
<accession>A0A0L0CAG3</accession>
<protein>
    <submittedName>
        <fullName evidence="1">Uncharacterized protein</fullName>
    </submittedName>
</protein>
<evidence type="ECO:0000313" key="1">
    <source>
        <dbReference type="EMBL" id="KNC29247.1"/>
    </source>
</evidence>
<dbReference type="EMBL" id="JRES01000678">
    <property type="protein sequence ID" value="KNC29247.1"/>
    <property type="molecule type" value="Genomic_DNA"/>
</dbReference>